<organism evidence="1 2">
    <name type="scientific">Actinidia rufa</name>
    <dbReference type="NCBI Taxonomy" id="165716"/>
    <lineage>
        <taxon>Eukaryota</taxon>
        <taxon>Viridiplantae</taxon>
        <taxon>Streptophyta</taxon>
        <taxon>Embryophyta</taxon>
        <taxon>Tracheophyta</taxon>
        <taxon>Spermatophyta</taxon>
        <taxon>Magnoliopsida</taxon>
        <taxon>eudicotyledons</taxon>
        <taxon>Gunneridae</taxon>
        <taxon>Pentapetalae</taxon>
        <taxon>asterids</taxon>
        <taxon>Ericales</taxon>
        <taxon>Actinidiaceae</taxon>
        <taxon>Actinidia</taxon>
    </lineage>
</organism>
<comment type="caution">
    <text evidence="1">The sequence shown here is derived from an EMBL/GenBank/DDBJ whole genome shotgun (WGS) entry which is preliminary data.</text>
</comment>
<keyword evidence="2" id="KW-1185">Reference proteome</keyword>
<dbReference type="Proteomes" id="UP000585474">
    <property type="component" value="Unassembled WGS sequence"/>
</dbReference>
<dbReference type="Gene3D" id="2.60.40.150">
    <property type="entry name" value="C2 domain"/>
    <property type="match status" value="1"/>
</dbReference>
<reference evidence="1 2" key="1">
    <citation type="submission" date="2019-07" db="EMBL/GenBank/DDBJ databases">
        <title>De Novo Assembly of kiwifruit Actinidia rufa.</title>
        <authorList>
            <person name="Sugita-Konishi S."/>
            <person name="Sato K."/>
            <person name="Mori E."/>
            <person name="Abe Y."/>
            <person name="Kisaki G."/>
            <person name="Hamano K."/>
            <person name="Suezawa K."/>
            <person name="Otani M."/>
            <person name="Fukuda T."/>
            <person name="Manabe T."/>
            <person name="Gomi K."/>
            <person name="Tabuchi M."/>
            <person name="Akimitsu K."/>
            <person name="Kataoka I."/>
        </authorList>
    </citation>
    <scope>NUCLEOTIDE SEQUENCE [LARGE SCALE GENOMIC DNA]</scope>
    <source>
        <strain evidence="2">cv. Fuchu</strain>
    </source>
</reference>
<dbReference type="PANTHER" id="PTHR32246">
    <property type="entry name" value="INGRESSION PROTEIN FIC1"/>
    <property type="match status" value="1"/>
</dbReference>
<evidence type="ECO:0000313" key="2">
    <source>
        <dbReference type="Proteomes" id="UP000585474"/>
    </source>
</evidence>
<dbReference type="OrthoDB" id="270970at2759"/>
<protein>
    <recommendedName>
        <fullName evidence="3">C2 domain-containing protein</fullName>
    </recommendedName>
</protein>
<evidence type="ECO:0008006" key="3">
    <source>
        <dbReference type="Google" id="ProtNLM"/>
    </source>
</evidence>
<dbReference type="PANTHER" id="PTHR32246:SF22">
    <property type="entry name" value="C2 DOMAIN-CONTAINING PROTEIN"/>
    <property type="match status" value="1"/>
</dbReference>
<name>A0A7J0GFR5_9ERIC</name>
<evidence type="ECO:0000313" key="1">
    <source>
        <dbReference type="EMBL" id="GFZ09660.1"/>
    </source>
</evidence>
<dbReference type="AlphaFoldDB" id="A0A7J0GFR5"/>
<gene>
    <name evidence="1" type="ORF">Acr_21g0002590</name>
</gene>
<dbReference type="SUPFAM" id="SSF49562">
    <property type="entry name" value="C2 domain (Calcium/lipid-binding domain, CaLB)"/>
    <property type="match status" value="1"/>
</dbReference>
<proteinExistence type="predicted"/>
<accession>A0A7J0GFR5</accession>
<dbReference type="EMBL" id="BJWL01000021">
    <property type="protein sequence ID" value="GFZ09660.1"/>
    <property type="molecule type" value="Genomic_DNA"/>
</dbReference>
<sequence length="167" mass="19287">MGKFPTNHQISTCTITLSFQLIRLPRKVQGGFFLLHNCWRIDRSGFNRKQHGTEKRTPADKHGEINPAWNFMMRYTIGESAVQHYGAMLVIKLYCKRKLGDRYIGEVHTSMKELFDHAYTYGGSAVVNYPVKKGSVNSQGVLKFSYRFGECVSVEKVFFGWGFYRLE</sequence>
<dbReference type="InterPro" id="IPR035892">
    <property type="entry name" value="C2_domain_sf"/>
</dbReference>